<feature type="repeat" description="WD" evidence="4">
    <location>
        <begin position="1029"/>
        <end position="1073"/>
    </location>
</feature>
<dbReference type="PROSITE" id="PS00678">
    <property type="entry name" value="WD_REPEATS_1"/>
    <property type="match status" value="11"/>
</dbReference>
<dbReference type="CDD" id="cd00200">
    <property type="entry name" value="WD40"/>
    <property type="match status" value="2"/>
</dbReference>
<name>A0ABV6Z2M3_UNCC1</name>
<dbReference type="InterPro" id="IPR015943">
    <property type="entry name" value="WD40/YVTN_repeat-like_dom_sf"/>
</dbReference>
<organism evidence="7 8">
    <name type="scientific">candidate division CSSED10-310 bacterium</name>
    <dbReference type="NCBI Taxonomy" id="2855610"/>
    <lineage>
        <taxon>Bacteria</taxon>
        <taxon>Bacteria division CSSED10-310</taxon>
    </lineage>
</organism>
<evidence type="ECO:0000256" key="3">
    <source>
        <dbReference type="ARBA" id="ARBA00022786"/>
    </source>
</evidence>
<evidence type="ECO:0000313" key="7">
    <source>
        <dbReference type="EMBL" id="MFC1852686.1"/>
    </source>
</evidence>
<feature type="repeat" description="WD" evidence="4">
    <location>
        <begin position="694"/>
        <end position="735"/>
    </location>
</feature>
<dbReference type="InterPro" id="IPR001680">
    <property type="entry name" value="WD40_rpt"/>
</dbReference>
<evidence type="ECO:0000256" key="5">
    <source>
        <dbReference type="SAM" id="Phobius"/>
    </source>
</evidence>
<keyword evidence="8" id="KW-1185">Reference proteome</keyword>
<keyword evidence="2" id="KW-0677">Repeat</keyword>
<feature type="domain" description="Novel STAND NTPase 1" evidence="6">
    <location>
        <begin position="48"/>
        <end position="421"/>
    </location>
</feature>
<evidence type="ECO:0000259" key="6">
    <source>
        <dbReference type="Pfam" id="PF20703"/>
    </source>
</evidence>
<dbReference type="Pfam" id="PF20703">
    <property type="entry name" value="nSTAND1"/>
    <property type="match status" value="1"/>
</dbReference>
<evidence type="ECO:0000256" key="2">
    <source>
        <dbReference type="ARBA" id="ARBA00022737"/>
    </source>
</evidence>
<accession>A0ABV6Z2M3</accession>
<dbReference type="SUPFAM" id="SSF50998">
    <property type="entry name" value="Quinoprotein alcohol dehydrogenase-like"/>
    <property type="match status" value="1"/>
</dbReference>
<evidence type="ECO:0000313" key="8">
    <source>
        <dbReference type="Proteomes" id="UP001594351"/>
    </source>
</evidence>
<keyword evidence="5" id="KW-1133">Transmembrane helix</keyword>
<reference evidence="7 8" key="1">
    <citation type="submission" date="2024-09" db="EMBL/GenBank/DDBJ databases">
        <title>Laminarin stimulates single cell rates of sulfate reduction while oxygen inhibits transcriptomic activity in coastal marine sediment.</title>
        <authorList>
            <person name="Lindsay M."/>
            <person name="Orcutt B."/>
            <person name="Emerson D."/>
            <person name="Stepanauskas R."/>
            <person name="D'Angelo T."/>
        </authorList>
    </citation>
    <scope>NUCLEOTIDE SEQUENCE [LARGE SCALE GENOMIC DNA]</scope>
    <source>
        <strain evidence="7">SAG AM-311-K15</strain>
    </source>
</reference>
<keyword evidence="5" id="KW-0472">Membrane</keyword>
<feature type="repeat" description="WD" evidence="4">
    <location>
        <begin position="862"/>
        <end position="903"/>
    </location>
</feature>
<dbReference type="Pfam" id="PF00400">
    <property type="entry name" value="WD40"/>
    <property type="match status" value="14"/>
</dbReference>
<dbReference type="EMBL" id="JBHPBY010000350">
    <property type="protein sequence ID" value="MFC1852686.1"/>
    <property type="molecule type" value="Genomic_DNA"/>
</dbReference>
<dbReference type="Gene3D" id="3.40.50.300">
    <property type="entry name" value="P-loop containing nucleotide triphosphate hydrolases"/>
    <property type="match status" value="1"/>
</dbReference>
<feature type="repeat" description="WD" evidence="4">
    <location>
        <begin position="610"/>
        <end position="651"/>
    </location>
</feature>
<dbReference type="InterPro" id="IPR020472">
    <property type="entry name" value="WD40_PAC1"/>
</dbReference>
<dbReference type="InterPro" id="IPR051983">
    <property type="entry name" value="WSB_SOCS-box_domain"/>
</dbReference>
<dbReference type="SUPFAM" id="SSF50978">
    <property type="entry name" value="WD40 repeat-like"/>
    <property type="match status" value="1"/>
</dbReference>
<feature type="repeat" description="WD" evidence="4">
    <location>
        <begin position="820"/>
        <end position="861"/>
    </location>
</feature>
<sequence>MVENNNFESFLEDLLNKEDSGDTERLTEATTTAGEVLEKKPVTEQRNPFKFLDAYTPADQDIFFGRDMEIKELYHSVFSHKVSVIFGSSGAGKTSLVQCGLVSRLKPEKVTLFALRSALDPLAVLRDDCLSNIDRDQADSDLFSLVKQTAHTLKKTMILLFDQFEEIFILQPFETRKNLALLFRQIVHSELDIKIILSIREEYFARLLEFEKVVPDILAHRIWVRAMSSMQVETVIVNPCRVCGIGLEPEVPAQVVRELRQAHEGLELPFVQVVMDTLYRRALAREPEQPHIRLEDLQSQGGVRAILSNFVDNQIKDMPELEKVKQVLKTMITVEGTKRVLTLNGIVELTGNYGEELPLATVEAIIRELEARRIVREVPDQGLYELRHDILTQAIRQWMTGLEQELMEVRQTLENRFKEYQLRRTLLDPTALKYLAPYESRLRLKPELFAFVTRSHQEMTRKRRRMQIALGSAVTLFVLLISTLGIFSYFQRLEAEKQTKEACHNLGIMFIEKAEWAVAEKNFNVGRLYAYHALNNLDHERAGVEKGRAVSIVLSYPVYPMLFSSGSDDGHTDSVSMVSFSPDGKTLASASNDKTIRLWDLATGTKKTVLNGHSDSVYSVSFSPDGKILASGSKDKTIRLWDLTTGTKKTVLNGHSDSVRSVSFSPDGATLASGSGDKTIRLWDLATGTEKAELTGHTDGVFSVCISPDGTTLASGSGDETIRLWDLVTGTEKAVLTENSAPVFSVSISPNGTTLASGSAENTIKLWDLTTGTKKAVLNGHSYPVESVSFSPDDTTLASASRDRTIRLWDLGTGTEKAVLTGHSATVLSVSFSPDSAALASASRDKTIRLWDLTTGTKKAVLTEHSDFVLSVSFSPDGTTLASGSGDSTILLWDLVSGTKKTVLTGHTDPVWSVYFSPDSTTLASGGDKTIRLWDLVTVTEKAVLTGHSEEVLSVSISPDGTTLASGSVDKSIRLWDLVTGTEKTVLTGHSDAVTSMSFSPDGTTLACGSGDTNIKLWDLVTGTEKAVLTGYSNPVYLVSISPDGTTLASLASGSEEKPIRLWDMATGTEKAVFTGHSENVTCVSFSPDGTTLASGSLDKNIRLWDLVTGTEKAVLTGHSAAVTGVSFSPDGATLASGSIDKTIRLWDLALNAKIMAKRVFYEEIKEAERCFNLHLENLEAQPRK</sequence>
<dbReference type="InterPro" id="IPR011047">
    <property type="entry name" value="Quinoprotein_ADH-like_sf"/>
</dbReference>
<dbReference type="PANTHER" id="PTHR15622:SF2">
    <property type="entry name" value="U4_U6 SMALL NUCLEAR RIBONUCLEOPROTEIN PRP4"/>
    <property type="match status" value="1"/>
</dbReference>
<feature type="repeat" description="WD" evidence="4">
    <location>
        <begin position="568"/>
        <end position="609"/>
    </location>
</feature>
<dbReference type="PRINTS" id="PR00320">
    <property type="entry name" value="GPROTEINBRPT"/>
</dbReference>
<dbReference type="PROSITE" id="PS50082">
    <property type="entry name" value="WD_REPEATS_2"/>
    <property type="match status" value="14"/>
</dbReference>
<evidence type="ECO:0000256" key="1">
    <source>
        <dbReference type="ARBA" id="ARBA00022574"/>
    </source>
</evidence>
<dbReference type="Proteomes" id="UP001594351">
    <property type="component" value="Unassembled WGS sequence"/>
</dbReference>
<dbReference type="InterPro" id="IPR019775">
    <property type="entry name" value="WD40_repeat_CS"/>
</dbReference>
<dbReference type="InterPro" id="IPR036322">
    <property type="entry name" value="WD40_repeat_dom_sf"/>
</dbReference>
<proteinExistence type="predicted"/>
<protein>
    <recommendedName>
        <fullName evidence="6">Novel STAND NTPase 1 domain-containing protein</fullName>
    </recommendedName>
</protein>
<dbReference type="Gene3D" id="2.130.10.10">
    <property type="entry name" value="YVTN repeat-like/Quinoprotein amine dehydrogenase"/>
    <property type="match status" value="6"/>
</dbReference>
<feature type="repeat" description="WD" evidence="4">
    <location>
        <begin position="904"/>
        <end position="936"/>
    </location>
</feature>
<dbReference type="SMART" id="SM00320">
    <property type="entry name" value="WD40"/>
    <property type="match status" value="14"/>
</dbReference>
<keyword evidence="3" id="KW-0833">Ubl conjugation pathway</keyword>
<dbReference type="PROSITE" id="PS50294">
    <property type="entry name" value="WD_REPEATS_REGION"/>
    <property type="match status" value="14"/>
</dbReference>
<dbReference type="InterPro" id="IPR049052">
    <property type="entry name" value="nSTAND1"/>
</dbReference>
<feature type="repeat" description="WD" evidence="4">
    <location>
        <begin position="1116"/>
        <end position="1157"/>
    </location>
</feature>
<feature type="repeat" description="WD" evidence="4">
    <location>
        <begin position="652"/>
        <end position="693"/>
    </location>
</feature>
<feature type="repeat" description="WD" evidence="4">
    <location>
        <begin position="945"/>
        <end position="986"/>
    </location>
</feature>
<gene>
    <name evidence="7" type="ORF">ACFL27_21005</name>
</gene>
<keyword evidence="1 4" id="KW-0853">WD repeat</keyword>
<feature type="repeat" description="WD" evidence="4">
    <location>
        <begin position="736"/>
        <end position="777"/>
    </location>
</feature>
<feature type="repeat" description="WD" evidence="4">
    <location>
        <begin position="987"/>
        <end position="1028"/>
    </location>
</feature>
<feature type="repeat" description="WD" evidence="4">
    <location>
        <begin position="1074"/>
        <end position="1115"/>
    </location>
</feature>
<feature type="repeat" description="WD" evidence="4">
    <location>
        <begin position="778"/>
        <end position="819"/>
    </location>
</feature>
<comment type="caution">
    <text evidence="7">The sequence shown here is derived from an EMBL/GenBank/DDBJ whole genome shotgun (WGS) entry which is preliminary data.</text>
</comment>
<keyword evidence="5" id="KW-0812">Transmembrane</keyword>
<dbReference type="SUPFAM" id="SSF52540">
    <property type="entry name" value="P-loop containing nucleoside triphosphate hydrolases"/>
    <property type="match status" value="1"/>
</dbReference>
<dbReference type="InterPro" id="IPR027417">
    <property type="entry name" value="P-loop_NTPase"/>
</dbReference>
<evidence type="ECO:0000256" key="4">
    <source>
        <dbReference type="PROSITE-ProRule" id="PRU00221"/>
    </source>
</evidence>
<dbReference type="PANTHER" id="PTHR15622">
    <property type="entry name" value="WD40 REPEAT PROTEIN"/>
    <property type="match status" value="1"/>
</dbReference>
<feature type="transmembrane region" description="Helical" evidence="5">
    <location>
        <begin position="468"/>
        <end position="490"/>
    </location>
</feature>